<dbReference type="OrthoDB" id="9788869at2"/>
<name>A0A174PZ40_9FIRM</name>
<reference evidence="4 6" key="1">
    <citation type="submission" date="2015-09" db="EMBL/GenBank/DDBJ databases">
        <authorList>
            <consortium name="Pathogen Informatics"/>
        </authorList>
    </citation>
    <scope>NUCLEOTIDE SEQUENCE [LARGE SCALE GENOMIC DNA]</scope>
    <source>
        <strain evidence="4 6">2789STDY5834939</strain>
    </source>
</reference>
<dbReference type="Proteomes" id="UP000095765">
    <property type="component" value="Unassembled WGS sequence"/>
</dbReference>
<dbReference type="EMBL" id="CZBE01000008">
    <property type="protein sequence ID" value="CUP64876.1"/>
    <property type="molecule type" value="Genomic_DNA"/>
</dbReference>
<reference evidence="5 7" key="2">
    <citation type="submission" date="2018-08" db="EMBL/GenBank/DDBJ databases">
        <title>A genome reference for cultivated species of the human gut microbiota.</title>
        <authorList>
            <person name="Zou Y."/>
            <person name="Xue W."/>
            <person name="Luo G."/>
        </authorList>
    </citation>
    <scope>NUCLEOTIDE SEQUENCE [LARGE SCALE GENOMIC DNA]</scope>
    <source>
        <strain evidence="5 7">TF05-12AC</strain>
    </source>
</reference>
<dbReference type="Pfam" id="PF01168">
    <property type="entry name" value="Ala_racemase_N"/>
    <property type="match status" value="1"/>
</dbReference>
<accession>A0A174PZ40</accession>
<evidence type="ECO:0000256" key="1">
    <source>
        <dbReference type="ARBA" id="ARBA00005323"/>
    </source>
</evidence>
<dbReference type="Gene3D" id="2.40.37.20">
    <property type="entry name" value="D-serine dehydratase-like domain"/>
    <property type="match status" value="1"/>
</dbReference>
<dbReference type="AlphaFoldDB" id="A0A174PZ40"/>
<dbReference type="InterPro" id="IPR001608">
    <property type="entry name" value="Ala_racemase_N"/>
</dbReference>
<evidence type="ECO:0000313" key="5">
    <source>
        <dbReference type="EMBL" id="RGE69745.1"/>
    </source>
</evidence>
<dbReference type="InterPro" id="IPR026956">
    <property type="entry name" value="D-ser_dehydrat-like_dom"/>
</dbReference>
<keyword evidence="2 4" id="KW-0456">Lyase</keyword>
<proteinExistence type="inferred from homology"/>
<dbReference type="Proteomes" id="UP000260828">
    <property type="component" value="Unassembled WGS sequence"/>
</dbReference>
<gene>
    <name evidence="5" type="ORF">DXC40_01370</name>
    <name evidence="4" type="ORF">ERS852551_01477</name>
</gene>
<evidence type="ECO:0000313" key="6">
    <source>
        <dbReference type="Proteomes" id="UP000095765"/>
    </source>
</evidence>
<comment type="similarity">
    <text evidence="1">Belongs to the DSD1 family.</text>
</comment>
<evidence type="ECO:0000313" key="4">
    <source>
        <dbReference type="EMBL" id="CUP64876.1"/>
    </source>
</evidence>
<dbReference type="EC" id="4.1.2.42" evidence="4"/>
<dbReference type="Gene3D" id="3.20.20.10">
    <property type="entry name" value="Alanine racemase"/>
    <property type="match status" value="1"/>
</dbReference>
<sequence>MNYKELDTPALIIDREKMIDNLHFMQDYADRQGVVLRPHTKTHKMPAIAKLQEQLGAKGITVAKVGEAEVMAQNGLQDIFIANEIVGKQKLERIRALVRSGITISFAVDTPCQVEAAEEVFAQEENPARLLIEIEVGENRSGIIHEADFTALLETIRRCAHVEFAGIFSHEGHCYNAETVEDCREKFIISQERTLSFARLARELGMIPQVVSIGSTPSLMNGFDILPGITEIRPGTYVLMDASQGHAIGTLDRCAATVLTTVISRPTAERVITDVGAKGLTAQTRQKGICATPGLGTVKGFESVHIFDVYDEHAIIYDKAFRDEVRVGDKVEFYPVHICPVCNLYEKAVLVSNGDVVEEIPILCRGRLQ</sequence>
<protein>
    <submittedName>
        <fullName evidence="5">Alanine racemase</fullName>
    </submittedName>
    <submittedName>
        <fullName evidence="4">D-threonine aldolase</fullName>
        <ecNumber evidence="4">4.1.2.42</ecNumber>
    </submittedName>
</protein>
<dbReference type="InterPro" id="IPR042208">
    <property type="entry name" value="D-ser_dehydrat-like_sf"/>
</dbReference>
<dbReference type="GO" id="GO:0008721">
    <property type="term" value="F:D-serine ammonia-lyase activity"/>
    <property type="evidence" value="ECO:0007669"/>
    <property type="project" value="TreeGrafter"/>
</dbReference>
<dbReference type="PANTHER" id="PTHR28004:SF2">
    <property type="entry name" value="D-SERINE DEHYDRATASE"/>
    <property type="match status" value="1"/>
</dbReference>
<organism evidence="4 6">
    <name type="scientific">Anaerotruncus colihominis</name>
    <dbReference type="NCBI Taxonomy" id="169435"/>
    <lineage>
        <taxon>Bacteria</taxon>
        <taxon>Bacillati</taxon>
        <taxon>Bacillota</taxon>
        <taxon>Clostridia</taxon>
        <taxon>Eubacteriales</taxon>
        <taxon>Oscillospiraceae</taxon>
        <taxon>Anaerotruncus</taxon>
    </lineage>
</organism>
<dbReference type="GO" id="GO:0036088">
    <property type="term" value="P:D-serine catabolic process"/>
    <property type="evidence" value="ECO:0007669"/>
    <property type="project" value="TreeGrafter"/>
</dbReference>
<dbReference type="PANTHER" id="PTHR28004">
    <property type="entry name" value="ZGC:162816-RELATED"/>
    <property type="match status" value="1"/>
</dbReference>
<dbReference type="EMBL" id="QVME01000001">
    <property type="protein sequence ID" value="RGE69745.1"/>
    <property type="molecule type" value="Genomic_DNA"/>
</dbReference>
<dbReference type="RefSeq" id="WP_055244822.1">
    <property type="nucleotide sequence ID" value="NZ_CABIWA010000011.1"/>
</dbReference>
<dbReference type="Pfam" id="PF14031">
    <property type="entry name" value="D-ser_dehydrat"/>
    <property type="match status" value="1"/>
</dbReference>
<evidence type="ECO:0000259" key="3">
    <source>
        <dbReference type="SMART" id="SM01119"/>
    </source>
</evidence>
<dbReference type="InterPro" id="IPR051466">
    <property type="entry name" value="D-amino_acid_metab_enzyme"/>
</dbReference>
<evidence type="ECO:0000256" key="2">
    <source>
        <dbReference type="ARBA" id="ARBA00023239"/>
    </source>
</evidence>
<dbReference type="SMART" id="SM01119">
    <property type="entry name" value="D-ser_dehydrat"/>
    <property type="match status" value="1"/>
</dbReference>
<feature type="domain" description="D-serine dehydratase-like" evidence="3">
    <location>
        <begin position="255"/>
        <end position="352"/>
    </location>
</feature>
<dbReference type="GO" id="GO:0043876">
    <property type="term" value="F:D-threonine aldolase activity"/>
    <property type="evidence" value="ECO:0007669"/>
    <property type="project" value="UniProtKB-EC"/>
</dbReference>
<evidence type="ECO:0000313" key="7">
    <source>
        <dbReference type="Proteomes" id="UP000260828"/>
    </source>
</evidence>
<dbReference type="InterPro" id="IPR029066">
    <property type="entry name" value="PLP-binding_barrel"/>
</dbReference>
<dbReference type="SUPFAM" id="SSF51419">
    <property type="entry name" value="PLP-binding barrel"/>
    <property type="match status" value="1"/>
</dbReference>